<dbReference type="KEGG" id="vcn:VOLCADRAFT_107239"/>
<keyword evidence="4" id="KW-1185">Reference proteome</keyword>
<name>D8UCT4_VOLCA</name>
<dbReference type="InParanoid" id="D8UCT4"/>
<feature type="transmembrane region" description="Helical" evidence="2">
    <location>
        <begin position="12"/>
        <end position="34"/>
    </location>
</feature>
<dbReference type="Proteomes" id="UP000001058">
    <property type="component" value="Unassembled WGS sequence"/>
</dbReference>
<feature type="region of interest" description="Disordered" evidence="1">
    <location>
        <begin position="43"/>
        <end position="70"/>
    </location>
</feature>
<organism evidence="4">
    <name type="scientific">Volvox carteri f. nagariensis</name>
    <dbReference type="NCBI Taxonomy" id="3068"/>
    <lineage>
        <taxon>Eukaryota</taxon>
        <taxon>Viridiplantae</taxon>
        <taxon>Chlorophyta</taxon>
        <taxon>core chlorophytes</taxon>
        <taxon>Chlorophyceae</taxon>
        <taxon>CS clade</taxon>
        <taxon>Chlamydomonadales</taxon>
        <taxon>Volvocaceae</taxon>
        <taxon>Volvox</taxon>
    </lineage>
</organism>
<dbReference type="AlphaFoldDB" id="D8UCT4"/>
<accession>D8UCT4</accession>
<keyword evidence="2" id="KW-1133">Transmembrane helix</keyword>
<proteinExistence type="predicted"/>
<gene>
    <name evidence="3" type="ORF">VOLCADRAFT_107239</name>
</gene>
<protein>
    <submittedName>
        <fullName evidence="3">Uncharacterized protein</fullName>
    </submittedName>
</protein>
<evidence type="ECO:0000313" key="3">
    <source>
        <dbReference type="EMBL" id="EFJ42398.1"/>
    </source>
</evidence>
<feature type="compositionally biased region" description="Low complexity" evidence="1">
    <location>
        <begin position="43"/>
        <end position="55"/>
    </location>
</feature>
<evidence type="ECO:0000313" key="4">
    <source>
        <dbReference type="Proteomes" id="UP000001058"/>
    </source>
</evidence>
<dbReference type="RefSeq" id="XP_002956461.1">
    <property type="nucleotide sequence ID" value="XM_002956415.1"/>
</dbReference>
<keyword evidence="2" id="KW-0812">Transmembrane</keyword>
<sequence length="234" mass="25427">MKPPMHDMYRHLSGLVCPILPGADLLLLLASLYLPVSSELDSSPAPAARTSSSPASDPPSELPSSVRPLHPPLPAPPFPAPLAVPLLAPLPYGGSVKESQLYFLLSYEGKEQELRRRLPTLSADEVEKSMVVFNPFNGRWGLAGFRDVFIAPKPYERLYGCLFKGCDGGCPPPGRRSWPGRSPRDRGQCQMAEGNAGPCLGQCKEADPWKLTAYLVQMYACTIYSSAVALTNRC</sequence>
<reference evidence="3 4" key="1">
    <citation type="journal article" date="2010" name="Science">
        <title>Genomic analysis of organismal complexity in the multicellular green alga Volvox carteri.</title>
        <authorList>
            <person name="Prochnik S.E."/>
            <person name="Umen J."/>
            <person name="Nedelcu A.M."/>
            <person name="Hallmann A."/>
            <person name="Miller S.M."/>
            <person name="Nishii I."/>
            <person name="Ferris P."/>
            <person name="Kuo A."/>
            <person name="Mitros T."/>
            <person name="Fritz-Laylin L.K."/>
            <person name="Hellsten U."/>
            <person name="Chapman J."/>
            <person name="Simakov O."/>
            <person name="Rensing S.A."/>
            <person name="Terry A."/>
            <person name="Pangilinan J."/>
            <person name="Kapitonov V."/>
            <person name="Jurka J."/>
            <person name="Salamov A."/>
            <person name="Shapiro H."/>
            <person name="Schmutz J."/>
            <person name="Grimwood J."/>
            <person name="Lindquist E."/>
            <person name="Lucas S."/>
            <person name="Grigoriev I.V."/>
            <person name="Schmitt R."/>
            <person name="Kirk D."/>
            <person name="Rokhsar D.S."/>
        </authorList>
    </citation>
    <scope>NUCLEOTIDE SEQUENCE [LARGE SCALE GENOMIC DNA]</scope>
    <source>
        <strain evidence="4">f. Nagariensis / Eve</strain>
    </source>
</reference>
<evidence type="ECO:0000256" key="1">
    <source>
        <dbReference type="SAM" id="MobiDB-lite"/>
    </source>
</evidence>
<keyword evidence="2" id="KW-0472">Membrane</keyword>
<dbReference type="GeneID" id="9619564"/>
<evidence type="ECO:0000256" key="2">
    <source>
        <dbReference type="SAM" id="Phobius"/>
    </source>
</evidence>
<dbReference type="EMBL" id="GL378382">
    <property type="protein sequence ID" value="EFJ42398.1"/>
    <property type="molecule type" value="Genomic_DNA"/>
</dbReference>